<dbReference type="OrthoDB" id="9792068at2"/>
<dbReference type="PIRSF" id="PIRSF002889">
    <property type="entry name" value="Rod_FlgB"/>
    <property type="match status" value="1"/>
</dbReference>
<dbReference type="GO" id="GO:0030694">
    <property type="term" value="C:bacterial-type flagellum basal body, rod"/>
    <property type="evidence" value="ECO:0007669"/>
    <property type="project" value="InterPro"/>
</dbReference>
<evidence type="ECO:0000313" key="8">
    <source>
        <dbReference type="EMBL" id="AIF66370.1"/>
    </source>
</evidence>
<evidence type="ECO:0000259" key="7">
    <source>
        <dbReference type="Pfam" id="PF00460"/>
    </source>
</evidence>
<reference evidence="8 9" key="1">
    <citation type="submission" date="2014-07" db="EMBL/GenBank/DDBJ databases">
        <title>Complete genome sequence of a moderately halophilic bacterium Terribacillus aidingensis MP602, isolated from Cryptomeria fortunei in Tianmu mountain in China.</title>
        <authorList>
            <person name="Wang Y."/>
            <person name="Lu P."/>
            <person name="Zhang L."/>
        </authorList>
    </citation>
    <scope>NUCLEOTIDE SEQUENCE [LARGE SCALE GENOMIC DNA]</scope>
    <source>
        <strain evidence="8 9">MP602</strain>
    </source>
</reference>
<dbReference type="PANTHER" id="PTHR30435">
    <property type="entry name" value="FLAGELLAR PROTEIN"/>
    <property type="match status" value="1"/>
</dbReference>
<keyword evidence="4 6" id="KW-0975">Bacterial flagellum</keyword>
<evidence type="ECO:0000256" key="4">
    <source>
        <dbReference type="ARBA" id="ARBA00023143"/>
    </source>
</evidence>
<keyword evidence="8" id="KW-0966">Cell projection</keyword>
<evidence type="ECO:0000313" key="9">
    <source>
        <dbReference type="Proteomes" id="UP000027980"/>
    </source>
</evidence>
<evidence type="ECO:0000256" key="6">
    <source>
        <dbReference type="PIRNR" id="PIRNR002889"/>
    </source>
</evidence>
<accession>A0A075LI71</accession>
<dbReference type="InterPro" id="IPR006300">
    <property type="entry name" value="FlgB"/>
</dbReference>
<keyword evidence="8" id="KW-0969">Cilium</keyword>
<dbReference type="NCBIfam" id="TIGR01396">
    <property type="entry name" value="FlgB"/>
    <property type="match status" value="1"/>
</dbReference>
<dbReference type="EMBL" id="CP008876">
    <property type="protein sequence ID" value="AIF66370.1"/>
    <property type="molecule type" value="Genomic_DNA"/>
</dbReference>
<evidence type="ECO:0000256" key="3">
    <source>
        <dbReference type="ARBA" id="ARBA00014376"/>
    </source>
</evidence>
<dbReference type="AlphaFoldDB" id="A0A075LI71"/>
<name>A0A075LI71_9BACI</name>
<dbReference type="Pfam" id="PF00460">
    <property type="entry name" value="Flg_bb_rod"/>
    <property type="match status" value="1"/>
</dbReference>
<feature type="domain" description="Flagellar basal body rod protein N-terminal" evidence="7">
    <location>
        <begin position="24"/>
        <end position="38"/>
    </location>
</feature>
<keyword evidence="8" id="KW-0282">Flagellum</keyword>
<comment type="function">
    <text evidence="5 6">Structural component of flagellum, the bacterial motility apparatus. Part of the rod structure of flagellar basal body.</text>
</comment>
<proteinExistence type="inferred from homology"/>
<dbReference type="GO" id="GO:0071978">
    <property type="term" value="P:bacterial-type flagellum-dependent swarming motility"/>
    <property type="evidence" value="ECO:0007669"/>
    <property type="project" value="TreeGrafter"/>
</dbReference>
<dbReference type="PANTHER" id="PTHR30435:SF12">
    <property type="entry name" value="FLAGELLAR BASAL BODY ROD PROTEIN FLGB"/>
    <property type="match status" value="1"/>
</dbReference>
<protein>
    <recommendedName>
        <fullName evidence="3 6">Flagellar basal body rod protein FlgB</fullName>
    </recommendedName>
</protein>
<comment type="subcellular location">
    <subcellularLocation>
        <location evidence="1 6">Bacterial flagellum basal body</location>
    </subcellularLocation>
</comment>
<evidence type="ECO:0000256" key="2">
    <source>
        <dbReference type="ARBA" id="ARBA00009677"/>
    </source>
</evidence>
<evidence type="ECO:0000256" key="1">
    <source>
        <dbReference type="ARBA" id="ARBA00004117"/>
    </source>
</evidence>
<dbReference type="HOGENOM" id="CLU_125463_3_2_9"/>
<organism evidence="8 9">
    <name type="scientific">Terribacillus saccharophilus</name>
    <dbReference type="NCBI Taxonomy" id="361277"/>
    <lineage>
        <taxon>Bacteria</taxon>
        <taxon>Bacillati</taxon>
        <taxon>Bacillota</taxon>
        <taxon>Bacilli</taxon>
        <taxon>Bacillales</taxon>
        <taxon>Bacillaceae</taxon>
        <taxon>Terribacillus</taxon>
    </lineage>
</organism>
<dbReference type="GeneID" id="34221227"/>
<sequence length="132" mass="14638">MDLYGKTIQALDRSLDYANLKNQTIANNIANADTPGYKTETVSFKDTLQETMNAGFTAKRTNSKHLVFGSSEAASEFQVTKQENTSYTNSENNVDIDKEMSELADNQLYYQALVDRMSGKFNSLSKVITGGN</sequence>
<comment type="subunit">
    <text evidence="6">The basal body constitutes a major portion of the flagellar organelle and consists of a number of rings mounted on a central rod.</text>
</comment>
<dbReference type="Proteomes" id="UP000027980">
    <property type="component" value="Chromosome"/>
</dbReference>
<gene>
    <name evidence="8" type="ORF">GZ22_06830</name>
</gene>
<dbReference type="KEGG" id="tap:GZ22_06830"/>
<comment type="similarity">
    <text evidence="2 6">Belongs to the flagella basal body rod proteins family.</text>
</comment>
<evidence type="ECO:0000256" key="5">
    <source>
        <dbReference type="ARBA" id="ARBA00024934"/>
    </source>
</evidence>
<dbReference type="RefSeq" id="WP_038560170.1">
    <property type="nucleotide sequence ID" value="NZ_CP008876.1"/>
</dbReference>
<dbReference type="InterPro" id="IPR001444">
    <property type="entry name" value="Flag_bb_rod_N"/>
</dbReference>